<feature type="compositionally biased region" description="Low complexity" evidence="3">
    <location>
        <begin position="17"/>
        <end position="33"/>
    </location>
</feature>
<evidence type="ECO:0000256" key="1">
    <source>
        <dbReference type="ARBA" id="ARBA00010954"/>
    </source>
</evidence>
<feature type="coiled-coil region" evidence="2">
    <location>
        <begin position="206"/>
        <end position="269"/>
    </location>
</feature>
<comment type="similarity">
    <text evidence="1">Belongs to the TCP11 family.</text>
</comment>
<proteinExistence type="inferred from homology"/>
<dbReference type="PANTHER" id="PTHR12832:SF11">
    <property type="entry name" value="LD23868P"/>
    <property type="match status" value="1"/>
</dbReference>
<sequence>MEVRVESPDNGKVAGIAMDFPASDDAMSSSPSRLPRRLLRRLSETKTKSPSSVEEIEAKLRDADLRRQKFYEHLSSKARPKPRSPSQSSSQEEDLGQRLEAKLQAAEQKRLSILAKAQLRLAKLDELRQAAKTGVEMRFKKERAELSTKVEYRVQQAEANRMRILKAYRQRRAKVKERTSQSIVRRMARESRYKERVRAAISQKRAAAEKKRLGLLEAEKKRARARVLQVRKVAKSVYHQREIERRRMKEKLEDRLQRARKQRAEYLMQRGRLPNYVRAPWSKMHEKADLLCRKLARCWRQFLKLGRTTLDLAKAYDALNINGRFVKTMPFEQLAFRIESTAALQTAKALLDRLEIRYRLSRAVAATTNPPSWDDIDHLLKRVASPNRRATPRKSSHGRNLKKSGSLREAAKTPVKLPRYQVRVVLCAYMILGHPDAVFSGQGEREFSLVKSAEQFVQEFELLIKIILDGPILSSDEESDPALTNQRTFRSQLAAFDAAWCSFLNSFVVWKVKDARSLEEDLVRAACQLELSMIQKCKLTTPEGDSGPLTHDMKAIQKQVMEDKKLLREKVHHLSGDAGIERMEYALSDTRTKYFEARENGSPVASPIRHVLSASLPSSPASPTAVAGSDKSSTGIEGSERTTSRVVRSLFRDEASFPLKEAASSSTSSSQYQYFGEKLEMENELIVNEFVHGRGPMLFDGFNDAEEDQNNIKARVRETMEQAFWDGVIESMKQDEPNYGRVVELLREVRDEICEMAPQSWKKEIIEAIDLDILSQVLNLGTLDMDYLGRILEFSLVTLQKLSAPANEDALKADYQKLLKELTEICQARDSLDKTNVIALIKGLRFVLEQIQALKQEISKARMKMLEPLLKGPAGLDYLKKSFAHRYGPPSAGLTALPLTMQWLSSVSDIKDQEWNEHVNALLKLTQRQESLPERLLPSTTLRTGGSVLTKMSESQPSPSVQGVDNQHPQCTGENVDLLVRLGLLKLVRGVSGLTQGLLPETLKLNLCRLRDVQAQLQKIIVIATSILVLRQTLISEQKVGSLAVMESMVLTCAKQLSELLDTVEDAGMKEIMEILSKVTEHVDKPMDPVKLQSRKDVMSRMLAKSLQAGDAVFTRVSHAIYLALRGVVLGGTGTDGRELAEMSLRQVGAVILMDRVVEAATVLLVAATVSSGVHGPWYAQLIENM</sequence>
<evidence type="ECO:0000256" key="3">
    <source>
        <dbReference type="SAM" id="MobiDB-lite"/>
    </source>
</evidence>
<dbReference type="PANTHER" id="PTHR12832">
    <property type="entry name" value="TESTIS-SPECIFIC PROTEIN PBS13 T-COMPLEX 11"/>
    <property type="match status" value="1"/>
</dbReference>
<dbReference type="Proteomes" id="UP001642360">
    <property type="component" value="Unassembled WGS sequence"/>
</dbReference>
<feature type="region of interest" description="Disordered" evidence="3">
    <location>
        <begin position="387"/>
        <end position="409"/>
    </location>
</feature>
<accession>A0ABC8S2U0</accession>
<evidence type="ECO:0000256" key="2">
    <source>
        <dbReference type="SAM" id="Coils"/>
    </source>
</evidence>
<dbReference type="InterPro" id="IPR008862">
    <property type="entry name" value="Tcp11"/>
</dbReference>
<feature type="region of interest" description="Disordered" evidence="3">
    <location>
        <begin position="72"/>
        <end position="98"/>
    </location>
</feature>
<feature type="compositionally biased region" description="Basic residues" evidence="3">
    <location>
        <begin position="390"/>
        <end position="402"/>
    </location>
</feature>
<organism evidence="4 5">
    <name type="scientific">Ilex paraguariensis</name>
    <name type="common">yerba mate</name>
    <dbReference type="NCBI Taxonomy" id="185542"/>
    <lineage>
        <taxon>Eukaryota</taxon>
        <taxon>Viridiplantae</taxon>
        <taxon>Streptophyta</taxon>
        <taxon>Embryophyta</taxon>
        <taxon>Tracheophyta</taxon>
        <taxon>Spermatophyta</taxon>
        <taxon>Magnoliopsida</taxon>
        <taxon>eudicotyledons</taxon>
        <taxon>Gunneridae</taxon>
        <taxon>Pentapetalae</taxon>
        <taxon>asterids</taxon>
        <taxon>campanulids</taxon>
        <taxon>Aquifoliales</taxon>
        <taxon>Aquifoliaceae</taxon>
        <taxon>Ilex</taxon>
    </lineage>
</organism>
<evidence type="ECO:0000313" key="5">
    <source>
        <dbReference type="Proteomes" id="UP001642360"/>
    </source>
</evidence>
<feature type="region of interest" description="Disordered" evidence="3">
    <location>
        <begin position="1"/>
        <end position="55"/>
    </location>
</feature>
<keyword evidence="2" id="KW-0175">Coiled coil</keyword>
<dbReference type="Pfam" id="PF05794">
    <property type="entry name" value="Tcp11"/>
    <property type="match status" value="1"/>
</dbReference>
<reference evidence="4 5" key="1">
    <citation type="submission" date="2024-02" db="EMBL/GenBank/DDBJ databases">
        <authorList>
            <person name="Vignale AGUSTIN F."/>
            <person name="Sosa J E."/>
            <person name="Modenutti C."/>
        </authorList>
    </citation>
    <scope>NUCLEOTIDE SEQUENCE [LARGE SCALE GENOMIC DNA]</scope>
</reference>
<evidence type="ECO:0000313" key="4">
    <source>
        <dbReference type="EMBL" id="CAK9151135.1"/>
    </source>
</evidence>
<gene>
    <name evidence="4" type="ORF">ILEXP_LOCUS19294</name>
</gene>
<dbReference type="AlphaFoldDB" id="A0ABC8S2U0"/>
<dbReference type="EMBL" id="CAUOFW020002103">
    <property type="protein sequence ID" value="CAK9151135.1"/>
    <property type="molecule type" value="Genomic_DNA"/>
</dbReference>
<keyword evidence="5" id="KW-1185">Reference proteome</keyword>
<name>A0ABC8S2U0_9AQUA</name>
<comment type="caution">
    <text evidence="4">The sequence shown here is derived from an EMBL/GenBank/DDBJ whole genome shotgun (WGS) entry which is preliminary data.</text>
</comment>
<feature type="region of interest" description="Disordered" evidence="3">
    <location>
        <begin position="615"/>
        <end position="644"/>
    </location>
</feature>
<evidence type="ECO:0008006" key="6">
    <source>
        <dbReference type="Google" id="ProtNLM"/>
    </source>
</evidence>
<protein>
    <recommendedName>
        <fullName evidence="6">T-complex protein 11</fullName>
    </recommendedName>
</protein>